<organism evidence="1 2">
    <name type="scientific">Paenibacillus woosongensis</name>
    <dbReference type="NCBI Taxonomy" id="307580"/>
    <lineage>
        <taxon>Bacteria</taxon>
        <taxon>Bacillati</taxon>
        <taxon>Bacillota</taxon>
        <taxon>Bacilli</taxon>
        <taxon>Bacillales</taxon>
        <taxon>Paenibacillaceae</taxon>
        <taxon>Paenibacillus</taxon>
    </lineage>
</organism>
<evidence type="ECO:0000313" key="1">
    <source>
        <dbReference type="EMBL" id="GIP57522.1"/>
    </source>
</evidence>
<dbReference type="EMBL" id="BOSM01000002">
    <property type="protein sequence ID" value="GIP57522.1"/>
    <property type="molecule type" value="Genomic_DNA"/>
</dbReference>
<dbReference type="RefSeq" id="WP_213589814.1">
    <property type="nucleotide sequence ID" value="NZ_BOSM01000002.1"/>
</dbReference>
<comment type="caution">
    <text evidence="1">The sequence shown here is derived from an EMBL/GenBank/DDBJ whole genome shotgun (WGS) entry which is preliminary data.</text>
</comment>
<protein>
    <recommendedName>
        <fullName evidence="3">Bacteriocin</fullName>
    </recommendedName>
</protein>
<evidence type="ECO:0000313" key="2">
    <source>
        <dbReference type="Proteomes" id="UP000681290"/>
    </source>
</evidence>
<keyword evidence="2" id="KW-1185">Reference proteome</keyword>
<evidence type="ECO:0008006" key="3">
    <source>
        <dbReference type="Google" id="ProtNLM"/>
    </source>
</evidence>
<proteinExistence type="predicted"/>
<gene>
    <name evidence="1" type="ORF">J15TS10_13360</name>
</gene>
<reference evidence="1 2" key="1">
    <citation type="submission" date="2021-03" db="EMBL/GenBank/DDBJ databases">
        <title>Antimicrobial resistance genes in bacteria isolated from Japanese honey, and their potential for conferring macrolide and lincosamide resistance in the American foulbrood pathogen Paenibacillus larvae.</title>
        <authorList>
            <person name="Okamoto M."/>
            <person name="Kumagai M."/>
            <person name="Kanamori H."/>
            <person name="Takamatsu D."/>
        </authorList>
    </citation>
    <scope>NUCLEOTIDE SEQUENCE [LARGE SCALE GENOMIC DNA]</scope>
    <source>
        <strain evidence="1 2">J15TS10</strain>
    </source>
</reference>
<sequence>MKIVKIKDKEINLNVRGQGCDNDCAITVWKGKTSSSEKGCWSADGYNAQTTSWW</sequence>
<dbReference type="Proteomes" id="UP000681290">
    <property type="component" value="Unassembled WGS sequence"/>
</dbReference>
<name>A0ABQ4MP87_9BACL</name>
<accession>A0ABQ4MP87</accession>